<sequence length="250" mass="28199">MRYEFMFPSQIREAIANNTPVVLALGVLEYHGEHLCTGVDTLVITRALDELEKEMPLVIFPPFYYGASSFAVAPVSQGSVHSGPELLYPFAQNLFDNLLRIGFRNIHVLVHHQSENFTAGMPTDLSFKLGARQAIFSYLERERGAGWWGNADGADYYEQHEAGDDPFSWIQIHPFLSDEIQKKHPIDHAGKLETAMMMAFCPEGVSMEQWEQGTWYTRTAAAATPAYGAQVKTLVMEHLRNLLIPVRHDT</sequence>
<dbReference type="PANTHER" id="PTHR35005:SF1">
    <property type="entry name" value="2-AMINO-5-FORMYLAMINO-6-RIBOSYLAMINOPYRIMIDIN-4(3H)-ONE 5'-MONOPHOSPHATE DEFORMYLASE"/>
    <property type="match status" value="1"/>
</dbReference>
<dbReference type="InterPro" id="IPR024087">
    <property type="entry name" value="Creatininase-like_sf"/>
</dbReference>
<dbReference type="AlphaFoldDB" id="A0A1I3FXR1"/>
<accession>A0A1I3FXR1</accession>
<protein>
    <submittedName>
        <fullName evidence="6">Creatinine amidohydrolase</fullName>
    </submittedName>
</protein>
<dbReference type="RefSeq" id="WP_090625684.1">
    <property type="nucleotide sequence ID" value="NZ_FOQO01000002.1"/>
</dbReference>
<evidence type="ECO:0000313" key="6">
    <source>
        <dbReference type="EMBL" id="SFI15975.1"/>
    </source>
</evidence>
<keyword evidence="4" id="KW-0862">Zinc</keyword>
<dbReference type="Gene3D" id="3.40.50.10310">
    <property type="entry name" value="Creatininase"/>
    <property type="match status" value="1"/>
</dbReference>
<keyword evidence="2" id="KW-0479">Metal-binding</keyword>
<comment type="similarity">
    <text evidence="5">Belongs to the creatininase superfamily.</text>
</comment>
<gene>
    <name evidence="6" type="ORF">SAMN05444682_102546</name>
</gene>
<dbReference type="STRING" id="1477437.SAMN05444682_102546"/>
<evidence type="ECO:0000256" key="4">
    <source>
        <dbReference type="ARBA" id="ARBA00022833"/>
    </source>
</evidence>
<evidence type="ECO:0000256" key="3">
    <source>
        <dbReference type="ARBA" id="ARBA00022801"/>
    </source>
</evidence>
<dbReference type="EMBL" id="FOQO01000002">
    <property type="protein sequence ID" value="SFI15975.1"/>
    <property type="molecule type" value="Genomic_DNA"/>
</dbReference>
<evidence type="ECO:0000256" key="2">
    <source>
        <dbReference type="ARBA" id="ARBA00022723"/>
    </source>
</evidence>
<proteinExistence type="inferred from homology"/>
<comment type="cofactor">
    <cofactor evidence="1">
        <name>Zn(2+)</name>
        <dbReference type="ChEBI" id="CHEBI:29105"/>
    </cofactor>
</comment>
<dbReference type="GO" id="GO:0046872">
    <property type="term" value="F:metal ion binding"/>
    <property type="evidence" value="ECO:0007669"/>
    <property type="project" value="UniProtKB-KW"/>
</dbReference>
<dbReference type="GO" id="GO:0009231">
    <property type="term" value="P:riboflavin biosynthetic process"/>
    <property type="evidence" value="ECO:0007669"/>
    <property type="project" value="TreeGrafter"/>
</dbReference>
<reference evidence="6 7" key="1">
    <citation type="submission" date="2016-10" db="EMBL/GenBank/DDBJ databases">
        <authorList>
            <person name="de Groot N.N."/>
        </authorList>
    </citation>
    <scope>NUCLEOTIDE SEQUENCE [LARGE SCALE GENOMIC DNA]</scope>
    <source>
        <strain evidence="6 7">RK1</strain>
    </source>
</reference>
<dbReference type="Proteomes" id="UP000198670">
    <property type="component" value="Unassembled WGS sequence"/>
</dbReference>
<keyword evidence="3 6" id="KW-0378">Hydrolase</keyword>
<dbReference type="GO" id="GO:0016811">
    <property type="term" value="F:hydrolase activity, acting on carbon-nitrogen (but not peptide) bonds, in linear amides"/>
    <property type="evidence" value="ECO:0007669"/>
    <property type="project" value="TreeGrafter"/>
</dbReference>
<dbReference type="InterPro" id="IPR003785">
    <property type="entry name" value="Creatininase/forma_Hydrolase"/>
</dbReference>
<dbReference type="Pfam" id="PF02633">
    <property type="entry name" value="Creatininase"/>
    <property type="match status" value="1"/>
</dbReference>
<name>A0A1I3FXR1_9SPHI</name>
<evidence type="ECO:0000313" key="7">
    <source>
        <dbReference type="Proteomes" id="UP000198670"/>
    </source>
</evidence>
<dbReference type="PANTHER" id="PTHR35005">
    <property type="entry name" value="3-DEHYDRO-SCYLLO-INOSOSE HYDROLASE"/>
    <property type="match status" value="1"/>
</dbReference>
<evidence type="ECO:0000256" key="1">
    <source>
        <dbReference type="ARBA" id="ARBA00001947"/>
    </source>
</evidence>
<dbReference type="SUPFAM" id="SSF102215">
    <property type="entry name" value="Creatininase"/>
    <property type="match status" value="1"/>
</dbReference>
<organism evidence="6 7">
    <name type="scientific">Parapedobacter indicus</name>
    <dbReference type="NCBI Taxonomy" id="1477437"/>
    <lineage>
        <taxon>Bacteria</taxon>
        <taxon>Pseudomonadati</taxon>
        <taxon>Bacteroidota</taxon>
        <taxon>Sphingobacteriia</taxon>
        <taxon>Sphingobacteriales</taxon>
        <taxon>Sphingobacteriaceae</taxon>
        <taxon>Parapedobacter</taxon>
    </lineage>
</organism>
<keyword evidence="7" id="KW-1185">Reference proteome</keyword>
<evidence type="ECO:0000256" key="5">
    <source>
        <dbReference type="ARBA" id="ARBA00024029"/>
    </source>
</evidence>
<dbReference type="OrthoDB" id="9801445at2"/>